<dbReference type="AlphaFoldDB" id="F2URL2"/>
<evidence type="ECO:0000313" key="1">
    <source>
        <dbReference type="EMBL" id="EGD80267.1"/>
    </source>
</evidence>
<accession>F2URL2</accession>
<dbReference type="InParanoid" id="F2URL2"/>
<reference evidence="1" key="1">
    <citation type="submission" date="2009-08" db="EMBL/GenBank/DDBJ databases">
        <title>Annotation of Salpingoeca rosetta.</title>
        <authorList>
            <consortium name="The Broad Institute Genome Sequencing Platform"/>
            <person name="Russ C."/>
            <person name="Cuomo C."/>
            <person name="Burger G."/>
            <person name="Gray M.W."/>
            <person name="Holland P.W.H."/>
            <person name="King N."/>
            <person name="Lang F.B.F."/>
            <person name="Roger A.J."/>
            <person name="Ruiz-Trillo I."/>
            <person name="Young S.K."/>
            <person name="Zeng Q."/>
            <person name="Gargeya S."/>
            <person name="Alvarado L."/>
            <person name="Berlin A."/>
            <person name="Chapman S.B."/>
            <person name="Chen Z."/>
            <person name="Freedman E."/>
            <person name="Gellesch M."/>
            <person name="Goldberg J."/>
            <person name="Griggs A."/>
            <person name="Gujja S."/>
            <person name="Heilman E."/>
            <person name="Heiman D."/>
            <person name="Howarth C."/>
            <person name="Mehta T."/>
            <person name="Neiman D."/>
            <person name="Pearson M."/>
            <person name="Roberts A."/>
            <person name="Saif S."/>
            <person name="Shea T."/>
            <person name="Shenoy N."/>
            <person name="Sisk P."/>
            <person name="Stolte C."/>
            <person name="Sykes S."/>
            <person name="White J."/>
            <person name="Yandava C."/>
            <person name="Haas B."/>
            <person name="Nusbaum C."/>
            <person name="Birren B."/>
        </authorList>
    </citation>
    <scope>NUCLEOTIDE SEQUENCE [LARGE SCALE GENOMIC DNA]</scope>
    <source>
        <strain evidence="1">ATCC 50818</strain>
    </source>
</reference>
<organism evidence="2">
    <name type="scientific">Salpingoeca rosetta (strain ATCC 50818 / BSB-021)</name>
    <dbReference type="NCBI Taxonomy" id="946362"/>
    <lineage>
        <taxon>Eukaryota</taxon>
        <taxon>Choanoflagellata</taxon>
        <taxon>Craspedida</taxon>
        <taxon>Salpingoecidae</taxon>
        <taxon>Salpingoeca</taxon>
    </lineage>
</organism>
<protein>
    <submittedName>
        <fullName evidence="1">Uncharacterized protein</fullName>
    </submittedName>
</protein>
<sequence length="166" mass="18886">MLSPTLSCVCNRCRCHNNNPKHTLACCVHFFFFFFARGKQYDIAHTHTRTLPSQCNTHNMRAPLRHTMLMHACTCFCFVFVFIHTMLTPTHTKACESDLVGWLAQLARLAQSSVSTFPHHSSPSLTNSHLPFTNHAFQRFPCWNDPSAGSPTETLLRLLLPLNDQV</sequence>
<name>F2URL2_SALR5</name>
<dbReference type="EMBL" id="GL832992">
    <property type="protein sequence ID" value="EGD80267.1"/>
    <property type="molecule type" value="Genomic_DNA"/>
</dbReference>
<keyword evidence="2" id="KW-1185">Reference proteome</keyword>
<gene>
    <name evidence="1" type="ORF">PTSG_13267</name>
</gene>
<evidence type="ECO:0000313" key="2">
    <source>
        <dbReference type="Proteomes" id="UP000007799"/>
    </source>
</evidence>
<proteinExistence type="predicted"/>
<dbReference type="Proteomes" id="UP000007799">
    <property type="component" value="Unassembled WGS sequence"/>
</dbReference>